<dbReference type="KEGG" id="ths:TES1_1577"/>
<keyword evidence="1" id="KW-0472">Membrane</keyword>
<dbReference type="PANTHER" id="PTHR35902">
    <property type="entry name" value="S-LAYER DOMAIN-LIKE PROTEIN-RELATED"/>
    <property type="match status" value="1"/>
</dbReference>
<dbReference type="RefSeq" id="WP_042681835.1">
    <property type="nucleotide sequence ID" value="NZ_CP006965.1"/>
</dbReference>
<proteinExistence type="predicted"/>
<evidence type="ECO:0000313" key="3">
    <source>
        <dbReference type="Proteomes" id="UP000019027"/>
    </source>
</evidence>
<dbReference type="Proteomes" id="UP000019027">
    <property type="component" value="Chromosome"/>
</dbReference>
<evidence type="ECO:0000313" key="2">
    <source>
        <dbReference type="EMBL" id="AHF80953.1"/>
    </source>
</evidence>
<sequence length="616" mass="70971">MKKITIMLLIFMLTVSSIINAQRQEEDGEEYLLTFSGYLGIGDVLTFGNYTLTVIDVLSSPKTGVASSVLFKLRDNTAFEETTFSLKEGEEYQYKDVKIKLVVITLEDNPRALIRIYSKAVDVFYGDAYERSIFRYGPIKFIILEIENETFLARYEKKGEADYRYFGTGYYYWNDLSIYVENITNKTVRLKIRAPKYAQYAIIRGAEITIEKVDFGEVEIGSPFKLTITLRNVGNKNARFISIYLYSKEQIQEEQVQTILPTITIPQFESSLPFAAYRESPIKYLEVLAPGDEKTIVFTLISSKNLKEDVYPLYIRIEYQDEDGAKKSKEVQVGIPVEDKIRPKVIIEEFKVIPSVVQPDSNFTVRIKLRNIGNSIAKHVKVKVTSEKPEEERQVTYPYFPSSEGTVQQEIDIFPISRQNLLYFSEVNTTAEGELYFKIKQVQRGIYPLYVTITYEDENGVIYKEKTMFGVEVSAYPLLDLYIGNIWESGGRYNFEVYVVNEGKDVARGVTLDVTSEQLELFPVGQRYVGSIAGLDYDSVNFQILNRTIPKGEYVIHAKVYYKDEKGQEKSFEKDLVIRIPETLTYSEKKPYEYYIGGGILLLLIIILLWRRKGVE</sequence>
<organism evidence="2 3">
    <name type="scientific">Thermococcus paralvinellae</name>
    <dbReference type="NCBI Taxonomy" id="582419"/>
    <lineage>
        <taxon>Archaea</taxon>
        <taxon>Methanobacteriati</taxon>
        <taxon>Methanobacteriota</taxon>
        <taxon>Thermococci</taxon>
        <taxon>Thermococcales</taxon>
        <taxon>Thermococcaceae</taxon>
        <taxon>Thermococcus</taxon>
    </lineage>
</organism>
<dbReference type="STRING" id="582419.TES1_1577"/>
<gene>
    <name evidence="2" type="ORF">TES1_1577</name>
</gene>
<keyword evidence="1" id="KW-1133">Transmembrane helix</keyword>
<protein>
    <recommendedName>
        <fullName evidence="4">S-layer domain-containing protein</fullName>
    </recommendedName>
</protein>
<reference evidence="2 3" key="1">
    <citation type="journal article" date="2014" name="Int. J. Syst. Evol. Microbiol.">
        <title>Thermococcus paralvinellae sp. nov. and Thermococcus cleftensis sp. nov. of hyperthermophilic heterotrophs from deep-sea hydrothermal vents.</title>
        <authorList>
            <person name="Hensley S.A."/>
            <person name="Jung J.H."/>
            <person name="Park C.S."/>
            <person name="Holden J.F."/>
        </authorList>
    </citation>
    <scope>NUCLEOTIDE SEQUENCE [LARGE SCALE GENOMIC DNA]</scope>
    <source>
        <strain evidence="2 3">ES1</strain>
    </source>
</reference>
<keyword evidence="1" id="KW-0812">Transmembrane</keyword>
<dbReference type="PANTHER" id="PTHR35902:SF6">
    <property type="entry name" value="CONSERVED WITHIN P. AEROPHILUM"/>
    <property type="match status" value="1"/>
</dbReference>
<dbReference type="EMBL" id="CP006965">
    <property type="protein sequence ID" value="AHF80953.1"/>
    <property type="molecule type" value="Genomic_DNA"/>
</dbReference>
<dbReference type="OrthoDB" id="97306at2157"/>
<keyword evidence="3" id="KW-1185">Reference proteome</keyword>
<dbReference type="GeneID" id="24906256"/>
<feature type="transmembrane region" description="Helical" evidence="1">
    <location>
        <begin position="592"/>
        <end position="610"/>
    </location>
</feature>
<accession>W0I973</accession>
<name>W0I973_9EURY</name>
<evidence type="ECO:0000256" key="1">
    <source>
        <dbReference type="SAM" id="Phobius"/>
    </source>
</evidence>
<dbReference type="AlphaFoldDB" id="W0I973"/>
<evidence type="ECO:0008006" key="4">
    <source>
        <dbReference type="Google" id="ProtNLM"/>
    </source>
</evidence>
<dbReference type="HOGENOM" id="CLU_450291_0_0_2"/>